<dbReference type="SMART" id="SM00248">
    <property type="entry name" value="ANK"/>
    <property type="match status" value="2"/>
</dbReference>
<dbReference type="Proteomes" id="UP000241890">
    <property type="component" value="Unassembled WGS sequence"/>
</dbReference>
<dbReference type="InterPro" id="IPR036770">
    <property type="entry name" value="Ankyrin_rpt-contain_sf"/>
</dbReference>
<dbReference type="PRINTS" id="PR01415">
    <property type="entry name" value="ANKYRIN"/>
</dbReference>
<dbReference type="SUPFAM" id="SSF50156">
    <property type="entry name" value="PDZ domain-like"/>
    <property type="match status" value="1"/>
</dbReference>
<dbReference type="AlphaFoldDB" id="A0A2R5GNT0"/>
<dbReference type="PROSITE" id="PS50297">
    <property type="entry name" value="ANK_REP_REGION"/>
    <property type="match status" value="2"/>
</dbReference>
<keyword evidence="2 3" id="KW-0040">ANK repeat</keyword>
<dbReference type="PANTHER" id="PTHR24171">
    <property type="entry name" value="ANKYRIN REPEAT DOMAIN-CONTAINING PROTEIN 39-RELATED"/>
    <property type="match status" value="1"/>
</dbReference>
<accession>A0A2R5GNT0</accession>
<dbReference type="SUPFAM" id="SSF48403">
    <property type="entry name" value="Ankyrin repeat"/>
    <property type="match status" value="1"/>
</dbReference>
<sequence length="446" mass="47267">MDLFDAVFYEDVDAVYKNIFEDVDVNAPNAAGNRPLHAAAHAGNVKIAEILLRAGAKPSGLGRAGNTPLHYAAKQKHLAMVELLLRMGADPTVRNDKRFSPRDLCLALRRDETGGSSFFVVEAELSVEDSLDPETKQIVDALDKAIMDSSEVLGAPRIVFADFDRDTASPMPGGRVNEDGSAPISRDGSRSPLNSLDSNVSSVHGDAAASNVDGESAMGPVNGTGGAGVNAGEELHSGRSRKSSLSSAGGMLSPTDTAGRPGYWLEVDGRQIFIKLTESDSEDEDDNENDNDDDNDNNDNDGDGESAQSYQAQTSAATMHVSSEVTYEEHSDRGDQNLGKDGNSDGQNQQVRQPSSRPGGAWTFSVHLTPGEVGLGMQLMESGRFTRVSALHPAGPALAAGVQCEDLLTRVNDCSTDGLTVSAVKSLLSQEVAIHQDIELAFQRPA</sequence>
<evidence type="ECO:0000256" key="4">
    <source>
        <dbReference type="SAM" id="MobiDB-lite"/>
    </source>
</evidence>
<gene>
    <name evidence="5" type="ORF">FCC1311_065022</name>
</gene>
<organism evidence="5 6">
    <name type="scientific">Hondaea fermentalgiana</name>
    <dbReference type="NCBI Taxonomy" id="2315210"/>
    <lineage>
        <taxon>Eukaryota</taxon>
        <taxon>Sar</taxon>
        <taxon>Stramenopiles</taxon>
        <taxon>Bigyra</taxon>
        <taxon>Labyrinthulomycetes</taxon>
        <taxon>Thraustochytrida</taxon>
        <taxon>Thraustochytriidae</taxon>
        <taxon>Hondaea</taxon>
    </lineage>
</organism>
<feature type="compositionally biased region" description="Polar residues" evidence="4">
    <location>
        <begin position="344"/>
        <end position="356"/>
    </location>
</feature>
<feature type="region of interest" description="Disordered" evidence="4">
    <location>
        <begin position="277"/>
        <end position="360"/>
    </location>
</feature>
<dbReference type="EMBL" id="BEYU01000074">
    <property type="protein sequence ID" value="GBG30283.1"/>
    <property type="molecule type" value="Genomic_DNA"/>
</dbReference>
<dbReference type="Gene3D" id="2.30.42.10">
    <property type="match status" value="1"/>
</dbReference>
<keyword evidence="6" id="KW-1185">Reference proteome</keyword>
<dbReference type="InterPro" id="IPR002110">
    <property type="entry name" value="Ankyrin_rpt"/>
</dbReference>
<dbReference type="OrthoDB" id="6781668at2759"/>
<protein>
    <submittedName>
        <fullName evidence="5">Ankyrin repeat domain-containing protein 1</fullName>
    </submittedName>
</protein>
<reference evidence="5 6" key="1">
    <citation type="submission" date="2017-12" db="EMBL/GenBank/DDBJ databases">
        <title>Sequencing, de novo assembly and annotation of complete genome of a new Thraustochytrid species, strain FCC1311.</title>
        <authorList>
            <person name="Sedici K."/>
            <person name="Godart F."/>
            <person name="Aiese Cigliano R."/>
            <person name="Sanseverino W."/>
            <person name="Barakat M."/>
            <person name="Ortet P."/>
            <person name="Marechal E."/>
            <person name="Cagnac O."/>
            <person name="Amato A."/>
        </authorList>
    </citation>
    <scope>NUCLEOTIDE SEQUENCE [LARGE SCALE GENOMIC DNA]</scope>
</reference>
<evidence type="ECO:0000256" key="2">
    <source>
        <dbReference type="ARBA" id="ARBA00023043"/>
    </source>
</evidence>
<evidence type="ECO:0000313" key="6">
    <source>
        <dbReference type="Proteomes" id="UP000241890"/>
    </source>
</evidence>
<feature type="repeat" description="ANK" evidence="3">
    <location>
        <begin position="64"/>
        <end position="96"/>
    </location>
</feature>
<feature type="repeat" description="ANK" evidence="3">
    <location>
        <begin position="31"/>
        <end position="63"/>
    </location>
</feature>
<evidence type="ECO:0000256" key="1">
    <source>
        <dbReference type="ARBA" id="ARBA00022737"/>
    </source>
</evidence>
<feature type="region of interest" description="Disordered" evidence="4">
    <location>
        <begin position="164"/>
        <end position="263"/>
    </location>
</feature>
<keyword evidence="1" id="KW-0677">Repeat</keyword>
<proteinExistence type="predicted"/>
<feature type="compositionally biased region" description="Low complexity" evidence="4">
    <location>
        <begin position="305"/>
        <end position="318"/>
    </location>
</feature>
<dbReference type="PROSITE" id="PS50088">
    <property type="entry name" value="ANK_REPEAT"/>
    <property type="match status" value="2"/>
</dbReference>
<feature type="compositionally biased region" description="Acidic residues" evidence="4">
    <location>
        <begin position="279"/>
        <end position="304"/>
    </location>
</feature>
<dbReference type="InParanoid" id="A0A2R5GNT0"/>
<dbReference type="Pfam" id="PF12796">
    <property type="entry name" value="Ank_2"/>
    <property type="match status" value="1"/>
</dbReference>
<comment type="caution">
    <text evidence="5">The sequence shown here is derived from an EMBL/GenBank/DDBJ whole genome shotgun (WGS) entry which is preliminary data.</text>
</comment>
<name>A0A2R5GNT0_9STRA</name>
<dbReference type="InterPro" id="IPR036034">
    <property type="entry name" value="PDZ_sf"/>
</dbReference>
<feature type="compositionally biased region" description="Polar residues" evidence="4">
    <location>
        <begin position="191"/>
        <end position="202"/>
    </location>
</feature>
<evidence type="ECO:0000313" key="5">
    <source>
        <dbReference type="EMBL" id="GBG30283.1"/>
    </source>
</evidence>
<dbReference type="Gene3D" id="1.25.40.20">
    <property type="entry name" value="Ankyrin repeat-containing domain"/>
    <property type="match status" value="2"/>
</dbReference>
<evidence type="ECO:0000256" key="3">
    <source>
        <dbReference type="PROSITE-ProRule" id="PRU00023"/>
    </source>
</evidence>